<protein>
    <submittedName>
        <fullName evidence="6">TonB-dependent receptor</fullName>
    </submittedName>
</protein>
<dbReference type="PANTHER" id="PTHR40980:SF4">
    <property type="entry name" value="TONB-DEPENDENT RECEPTOR-LIKE BETA-BARREL DOMAIN-CONTAINING PROTEIN"/>
    <property type="match status" value="1"/>
</dbReference>
<dbReference type="Proteomes" id="UP001595683">
    <property type="component" value="Unassembled WGS sequence"/>
</dbReference>
<accession>A0ABV7V467</accession>
<dbReference type="InterPro" id="IPR037066">
    <property type="entry name" value="Plug_dom_sf"/>
</dbReference>
<name>A0ABV7V467_9SPHN</name>
<dbReference type="Pfam" id="PF07715">
    <property type="entry name" value="Plug"/>
    <property type="match status" value="1"/>
</dbReference>
<dbReference type="EMBL" id="JBHRYE010000020">
    <property type="protein sequence ID" value="MFC3672215.1"/>
    <property type="molecule type" value="Genomic_DNA"/>
</dbReference>
<dbReference type="PANTHER" id="PTHR40980">
    <property type="entry name" value="PLUG DOMAIN-CONTAINING PROTEIN"/>
    <property type="match status" value="1"/>
</dbReference>
<dbReference type="RefSeq" id="WP_191325607.1">
    <property type="nucleotide sequence ID" value="NZ_BMZP01000019.1"/>
</dbReference>
<evidence type="ECO:0000256" key="1">
    <source>
        <dbReference type="ARBA" id="ARBA00004442"/>
    </source>
</evidence>
<proteinExistence type="predicted"/>
<gene>
    <name evidence="6" type="ORF">ACFOOT_12365</name>
</gene>
<comment type="subcellular location">
    <subcellularLocation>
        <location evidence="1">Cell outer membrane</location>
    </subcellularLocation>
</comment>
<evidence type="ECO:0000313" key="6">
    <source>
        <dbReference type="EMBL" id="MFC3672215.1"/>
    </source>
</evidence>
<dbReference type="SUPFAM" id="SSF56935">
    <property type="entry name" value="Porins"/>
    <property type="match status" value="1"/>
</dbReference>
<keyword evidence="7" id="KW-1185">Reference proteome</keyword>
<evidence type="ECO:0000259" key="5">
    <source>
        <dbReference type="Pfam" id="PF14905"/>
    </source>
</evidence>
<reference evidence="7" key="1">
    <citation type="journal article" date="2019" name="Int. J. Syst. Evol. Microbiol.">
        <title>The Global Catalogue of Microorganisms (GCM) 10K type strain sequencing project: providing services to taxonomists for standard genome sequencing and annotation.</title>
        <authorList>
            <consortium name="The Broad Institute Genomics Platform"/>
            <consortium name="The Broad Institute Genome Sequencing Center for Infectious Disease"/>
            <person name="Wu L."/>
            <person name="Ma J."/>
        </authorList>
    </citation>
    <scope>NUCLEOTIDE SEQUENCE [LARGE SCALE GENOMIC DNA]</scope>
    <source>
        <strain evidence="7">KCTC 42224</strain>
    </source>
</reference>
<evidence type="ECO:0000259" key="4">
    <source>
        <dbReference type="Pfam" id="PF07715"/>
    </source>
</evidence>
<evidence type="ECO:0000313" key="7">
    <source>
        <dbReference type="Proteomes" id="UP001595683"/>
    </source>
</evidence>
<feature type="domain" description="TonB-dependent receptor plug" evidence="4">
    <location>
        <begin position="39"/>
        <end position="124"/>
    </location>
</feature>
<evidence type="ECO:0000256" key="2">
    <source>
        <dbReference type="ARBA" id="ARBA00023136"/>
    </source>
</evidence>
<dbReference type="Gene3D" id="2.170.130.10">
    <property type="entry name" value="TonB-dependent receptor, plug domain"/>
    <property type="match status" value="1"/>
</dbReference>
<evidence type="ECO:0000256" key="3">
    <source>
        <dbReference type="ARBA" id="ARBA00023237"/>
    </source>
</evidence>
<dbReference type="InterPro" id="IPR036942">
    <property type="entry name" value="Beta-barrel_TonB_sf"/>
</dbReference>
<keyword evidence="2" id="KW-0472">Membrane</keyword>
<keyword evidence="3" id="KW-0998">Cell outer membrane</keyword>
<sequence length="688" mass="74553">MIATDMPPTVQADTANDAGVIEVTAARSAGTQAIDRRSYQVQQTPQAEQKSAAQLLRGVPAVTVTPEDDVLLLGSGQATLYVDGHPYAGDARQYLRTLHGSDIARIEVMTNPSAQFSAEGTGGVINLVLRKTRQAGWSGNASLESSTYGYAQIETTLHYKRGAWSYELKAGGNVGTMGRWRNSALRQTEAETGAAATINRQEGRSAYRGTDGRLSGKVTYAADARTSVTLGLGGGGGHDINAAHTDYRAVTPDFVAFAEERRLDSRGGFLTGELDLDHRGAREGEALTASAQIYTNPALDDVTQARYSTGGGFITRQRHPGTTIDTQADWKHPLARGQLLALGTSWHRDSTRQDYSLAINNTDGTPGARAADHFDGSSQTWAAYATFQQTLGAVTLEPGLRAERNVRHVAGASAGEVPTAARLARTALFPSLHLQVLASKRWTLAASYSQRIERAPLDYLLPYAVVEDALTVFQGNPALRDQTTQAYEASAQYRRGKIETNLTAYWRTTSDVWTRTYAVTAGGLSLYGYANAGRRRTAGAQFDLSAPLLRRVKMTLSANLFDQRNPVETLDGMPLDSAPISHSLRATTNGTLEWTGQTRPSSTGPVPGDVVQLQWSYNGPDRQYQLRSAPWAEASLAWTHSFARTLSLSTTLLAAGRTRQDLLAPLVQQQSWRQRRPQVQVKLVKTLG</sequence>
<dbReference type="InterPro" id="IPR041700">
    <property type="entry name" value="OMP_b-brl_3"/>
</dbReference>
<dbReference type="Pfam" id="PF14905">
    <property type="entry name" value="OMP_b-brl_3"/>
    <property type="match status" value="1"/>
</dbReference>
<organism evidence="6 7">
    <name type="scientific">Novosphingobium pokkalii</name>
    <dbReference type="NCBI Taxonomy" id="1770194"/>
    <lineage>
        <taxon>Bacteria</taxon>
        <taxon>Pseudomonadati</taxon>
        <taxon>Pseudomonadota</taxon>
        <taxon>Alphaproteobacteria</taxon>
        <taxon>Sphingomonadales</taxon>
        <taxon>Sphingomonadaceae</taxon>
        <taxon>Novosphingobium</taxon>
    </lineage>
</organism>
<keyword evidence="6" id="KW-0675">Receptor</keyword>
<comment type="caution">
    <text evidence="6">The sequence shown here is derived from an EMBL/GenBank/DDBJ whole genome shotgun (WGS) entry which is preliminary data.</text>
</comment>
<feature type="domain" description="Outer membrane protein beta-barrel" evidence="5">
    <location>
        <begin position="282"/>
        <end position="648"/>
    </location>
</feature>
<dbReference type="InterPro" id="IPR012910">
    <property type="entry name" value="Plug_dom"/>
</dbReference>
<dbReference type="Gene3D" id="2.40.170.20">
    <property type="entry name" value="TonB-dependent receptor, beta-barrel domain"/>
    <property type="match status" value="1"/>
</dbReference>